<dbReference type="Gene3D" id="3.30.420.10">
    <property type="entry name" value="Ribonuclease H-like superfamily/Ribonuclease H"/>
    <property type="match status" value="2"/>
</dbReference>
<comment type="caution">
    <text evidence="2">The sequence shown here is derived from an EMBL/GenBank/DDBJ whole genome shotgun (WGS) entry which is preliminary data.</text>
</comment>
<dbReference type="GO" id="GO:0003676">
    <property type="term" value="F:nucleic acid binding"/>
    <property type="evidence" value="ECO:0007669"/>
    <property type="project" value="InterPro"/>
</dbReference>
<dbReference type="PANTHER" id="PTHR37984">
    <property type="entry name" value="PROTEIN CBG26694"/>
    <property type="match status" value="1"/>
</dbReference>
<sequence>MMLFVAEAFWNYKSKLLFGRASQFAVLLSPWHLVVQRIKEKDCAFTQPLHATVTNFVDLDEALAPVAPPKQGSPTTRLEPSLLYARIPKSHDGFVVSFDGSAKTPKFGGYGSCSWTVWRLPDWKIVIAASAYLETTTVNLAEYTGMNNGVLAALELGADNFIIVGDSRFAIQQSLGVIACRTESLMTILNRHRELTAPISEISSHCAASSGTNHDDSSSLTELSRLVRRRSPKRSAHVPTGQVGLFLDRDTCRCREAREIMSGLHFKQKQTSSARTLTREHTGRAPVPTGVSGLCYTPADNSARELGVVAVSVLFTGFVIAKAMSNTDALRVAQAFEECVYRRFGAPSLIRHDRDPRFMSEVFQAFTEMMQSKSRATLSYRPQANGQQERSVTIVIQSVRVYAEDPLQQDWDEIIERLVFAINTSMDTTRKETASYLVHGWDARSMLRAMTSSLRRGKAKQSDALAWRREVNRQQEITLEMVKKYIMPLRKQDERESTTIL</sequence>
<dbReference type="InterPro" id="IPR001584">
    <property type="entry name" value="Integrase_cat-core"/>
</dbReference>
<evidence type="ECO:0000313" key="3">
    <source>
        <dbReference type="Proteomes" id="UP001165121"/>
    </source>
</evidence>
<dbReference type="EMBL" id="BSXT01000369">
    <property type="protein sequence ID" value="GMF25877.1"/>
    <property type="molecule type" value="Genomic_DNA"/>
</dbReference>
<dbReference type="InterPro" id="IPR050951">
    <property type="entry name" value="Retrovirus_Pol_polyprotein"/>
</dbReference>
<dbReference type="SUPFAM" id="SSF53098">
    <property type="entry name" value="Ribonuclease H-like"/>
    <property type="match status" value="2"/>
</dbReference>
<evidence type="ECO:0000313" key="2">
    <source>
        <dbReference type="EMBL" id="GMF25877.1"/>
    </source>
</evidence>
<name>A0A9W6U3Z0_9STRA</name>
<dbReference type="AlphaFoldDB" id="A0A9W6U3Z0"/>
<dbReference type="PROSITE" id="PS50994">
    <property type="entry name" value="INTEGRASE"/>
    <property type="match status" value="1"/>
</dbReference>
<dbReference type="Proteomes" id="UP001165121">
    <property type="component" value="Unassembled WGS sequence"/>
</dbReference>
<dbReference type="GO" id="GO:0015074">
    <property type="term" value="P:DNA integration"/>
    <property type="evidence" value="ECO:0007669"/>
    <property type="project" value="InterPro"/>
</dbReference>
<dbReference type="InterPro" id="IPR012337">
    <property type="entry name" value="RNaseH-like_sf"/>
</dbReference>
<accession>A0A9W6U3Z0</accession>
<protein>
    <submittedName>
        <fullName evidence="2">Unnamed protein product</fullName>
    </submittedName>
</protein>
<dbReference type="PANTHER" id="PTHR37984:SF5">
    <property type="entry name" value="PROTEIN NYNRIN-LIKE"/>
    <property type="match status" value="1"/>
</dbReference>
<feature type="domain" description="Integrase catalytic" evidence="1">
    <location>
        <begin position="282"/>
        <end position="423"/>
    </location>
</feature>
<evidence type="ECO:0000259" key="1">
    <source>
        <dbReference type="PROSITE" id="PS50994"/>
    </source>
</evidence>
<dbReference type="OrthoDB" id="126184at2759"/>
<proteinExistence type="predicted"/>
<dbReference type="InterPro" id="IPR036397">
    <property type="entry name" value="RNaseH_sf"/>
</dbReference>
<reference evidence="2" key="1">
    <citation type="submission" date="2023-04" db="EMBL/GenBank/DDBJ databases">
        <title>Phytophthora fragariaefolia NBRC 109709.</title>
        <authorList>
            <person name="Ichikawa N."/>
            <person name="Sato H."/>
            <person name="Tonouchi N."/>
        </authorList>
    </citation>
    <scope>NUCLEOTIDE SEQUENCE</scope>
    <source>
        <strain evidence="2">NBRC 109709</strain>
    </source>
</reference>
<organism evidence="2 3">
    <name type="scientific">Phytophthora fragariaefolia</name>
    <dbReference type="NCBI Taxonomy" id="1490495"/>
    <lineage>
        <taxon>Eukaryota</taxon>
        <taxon>Sar</taxon>
        <taxon>Stramenopiles</taxon>
        <taxon>Oomycota</taxon>
        <taxon>Peronosporomycetes</taxon>
        <taxon>Peronosporales</taxon>
        <taxon>Peronosporaceae</taxon>
        <taxon>Phytophthora</taxon>
    </lineage>
</organism>
<keyword evidence="3" id="KW-1185">Reference proteome</keyword>
<gene>
    <name evidence="2" type="ORF">Pfra01_000473700</name>
</gene>